<organism evidence="1 2">
    <name type="scientific">Methyloversatilis universalis (strain ATCC BAA-1314 / DSM 25237 / JCM 13912 / CCUG 52030 / FAM5)</name>
    <dbReference type="NCBI Taxonomy" id="1000565"/>
    <lineage>
        <taxon>Bacteria</taxon>
        <taxon>Pseudomonadati</taxon>
        <taxon>Pseudomonadota</taxon>
        <taxon>Betaproteobacteria</taxon>
        <taxon>Nitrosomonadales</taxon>
        <taxon>Sterolibacteriaceae</taxon>
        <taxon>Methyloversatilis</taxon>
    </lineage>
</organism>
<dbReference type="RefSeq" id="WP_008062068.1">
    <property type="nucleotide sequence ID" value="NZ_AFHG01000052.1"/>
</dbReference>
<evidence type="ECO:0000313" key="2">
    <source>
        <dbReference type="Proteomes" id="UP000005019"/>
    </source>
</evidence>
<protein>
    <submittedName>
        <fullName evidence="1">Uncharacterized protein</fullName>
    </submittedName>
</protein>
<accession>F5RDV1</accession>
<reference evidence="1 2" key="1">
    <citation type="journal article" date="2011" name="J. Bacteriol.">
        <title>Genome sequence of Methyloversatilis universalis FAM5T, a methylotrophic representative of the order Rhodocyclales.</title>
        <authorList>
            <person name="Kittichotirat W."/>
            <person name="Good N.M."/>
            <person name="Hall R."/>
            <person name="Bringel F."/>
            <person name="Lajus A."/>
            <person name="Medigue C."/>
            <person name="Smalley N.E."/>
            <person name="Beck D."/>
            <person name="Bumgarner R."/>
            <person name="Vuilleumier S."/>
            <person name="Kalyuzhnaya M.G."/>
        </authorList>
    </citation>
    <scope>NUCLEOTIDE SEQUENCE [LARGE SCALE GENOMIC DNA]</scope>
    <source>
        <strain evidence="2">ATCC BAA-1314 / JCM 13912 / FAM5</strain>
    </source>
</reference>
<dbReference type="OrthoDB" id="8562837at2"/>
<sequence>MSEDLIGRADSLMRRGRSFVAGRVAPAVVDDGIPLLTEAVDLETLAPEPEDRTAEITAAVTAEVTERVTRDVTEQVTAEVTERVTAEVTERVTAEVTAEVTERVRAEVSAQVTEQVSRSVGSEVSENLLLRASDALDREFADLPSQVQLRIDEWCASTLPALVSIEMQAAFEAALGAALESAAGRIRSQATLDLREQIAAEIEKRSQAVLHATNPPSDQPDQPL</sequence>
<dbReference type="AlphaFoldDB" id="F5RDV1"/>
<gene>
    <name evidence="1" type="ORF">METUNv1_02468</name>
</gene>
<name>F5RDV1_METUF</name>
<dbReference type="STRING" id="1000565.METUNv1_02468"/>
<proteinExistence type="predicted"/>
<dbReference type="EMBL" id="AFHG01000052">
    <property type="protein sequence ID" value="EGK71082.1"/>
    <property type="molecule type" value="Genomic_DNA"/>
</dbReference>
<dbReference type="Proteomes" id="UP000005019">
    <property type="component" value="Unassembled WGS sequence"/>
</dbReference>
<comment type="caution">
    <text evidence="1">The sequence shown here is derived from an EMBL/GenBank/DDBJ whole genome shotgun (WGS) entry which is preliminary data.</text>
</comment>
<keyword evidence="2" id="KW-1185">Reference proteome</keyword>
<evidence type="ECO:0000313" key="1">
    <source>
        <dbReference type="EMBL" id="EGK71082.1"/>
    </source>
</evidence>
<dbReference type="eggNOG" id="ENOG502ZM67">
    <property type="taxonomic scope" value="Bacteria"/>
</dbReference>